<sequence>MAFWQWPSLWTCSTDVQLGSRKGRGGEPTSRAGLVWSFYNPVGPPVAPHIAKPAVSGQLKNARHVGGGGSHLGQDRDFEEDEGKNQ</sequence>
<reference evidence="2 3" key="1">
    <citation type="submission" date="2018-08" db="EMBL/GenBank/DDBJ databases">
        <title>Draft genome of the lignicolous fungus Coniochaeta pulveracea.</title>
        <authorList>
            <person name="Borstlap C.J."/>
            <person name="De Witt R.N."/>
            <person name="Botha A."/>
            <person name="Volschenk H."/>
        </authorList>
    </citation>
    <scope>NUCLEOTIDE SEQUENCE [LARGE SCALE GENOMIC DNA]</scope>
    <source>
        <strain evidence="2 3">CAB683</strain>
    </source>
</reference>
<keyword evidence="3" id="KW-1185">Reference proteome</keyword>
<gene>
    <name evidence="2" type="ORF">DL546_003754</name>
</gene>
<evidence type="ECO:0000256" key="1">
    <source>
        <dbReference type="SAM" id="MobiDB-lite"/>
    </source>
</evidence>
<comment type="caution">
    <text evidence="2">The sequence shown here is derived from an EMBL/GenBank/DDBJ whole genome shotgun (WGS) entry which is preliminary data.</text>
</comment>
<evidence type="ECO:0000313" key="2">
    <source>
        <dbReference type="EMBL" id="RKU42003.1"/>
    </source>
</evidence>
<proteinExistence type="predicted"/>
<organism evidence="2 3">
    <name type="scientific">Coniochaeta pulveracea</name>
    <dbReference type="NCBI Taxonomy" id="177199"/>
    <lineage>
        <taxon>Eukaryota</taxon>
        <taxon>Fungi</taxon>
        <taxon>Dikarya</taxon>
        <taxon>Ascomycota</taxon>
        <taxon>Pezizomycotina</taxon>
        <taxon>Sordariomycetes</taxon>
        <taxon>Sordariomycetidae</taxon>
        <taxon>Coniochaetales</taxon>
        <taxon>Coniochaetaceae</taxon>
        <taxon>Coniochaeta</taxon>
    </lineage>
</organism>
<dbReference type="Proteomes" id="UP000275385">
    <property type="component" value="Unassembled WGS sequence"/>
</dbReference>
<name>A0A420Y293_9PEZI</name>
<dbReference type="OrthoDB" id="68336at2759"/>
<feature type="compositionally biased region" description="Acidic residues" evidence="1">
    <location>
        <begin position="77"/>
        <end position="86"/>
    </location>
</feature>
<evidence type="ECO:0000313" key="3">
    <source>
        <dbReference type="Proteomes" id="UP000275385"/>
    </source>
</evidence>
<dbReference type="AlphaFoldDB" id="A0A420Y293"/>
<protein>
    <submittedName>
        <fullName evidence="2">Uncharacterized protein</fullName>
    </submittedName>
</protein>
<accession>A0A420Y293</accession>
<dbReference type="EMBL" id="QVQW01000063">
    <property type="protein sequence ID" value="RKU42003.1"/>
    <property type="molecule type" value="Genomic_DNA"/>
</dbReference>
<feature type="region of interest" description="Disordered" evidence="1">
    <location>
        <begin position="57"/>
        <end position="86"/>
    </location>
</feature>